<keyword evidence="2 3" id="KW-0040">ANK repeat</keyword>
<dbReference type="GeneID" id="124293658"/>
<feature type="repeat" description="ANK" evidence="3">
    <location>
        <begin position="1943"/>
        <end position="1976"/>
    </location>
</feature>
<dbReference type="SUPFAM" id="SSF48403">
    <property type="entry name" value="Ankyrin repeat"/>
    <property type="match status" value="4"/>
</dbReference>
<dbReference type="PANTHER" id="PTHR24141">
    <property type="entry name" value="2-5A-DEPENDENT RIBONUCLEASE"/>
    <property type="match status" value="1"/>
</dbReference>
<dbReference type="SMART" id="SM00248">
    <property type="entry name" value="ANK"/>
    <property type="match status" value="33"/>
</dbReference>
<evidence type="ECO:0000313" key="5">
    <source>
        <dbReference type="Proteomes" id="UP000829291"/>
    </source>
</evidence>
<evidence type="ECO:0000259" key="4">
    <source>
        <dbReference type="PROSITE" id="PS50837"/>
    </source>
</evidence>
<evidence type="ECO:0000313" key="6">
    <source>
        <dbReference type="RefSeq" id="XP_046591413.1"/>
    </source>
</evidence>
<feature type="domain" description="NACHT" evidence="4">
    <location>
        <begin position="894"/>
        <end position="1024"/>
    </location>
</feature>
<proteinExistence type="predicted"/>
<name>A0ABM3FTR1_NEOLC</name>
<evidence type="ECO:0000256" key="2">
    <source>
        <dbReference type="ARBA" id="ARBA00023043"/>
    </source>
</evidence>
<keyword evidence="1" id="KW-0677">Repeat</keyword>
<dbReference type="Proteomes" id="UP000829291">
    <property type="component" value="Chromosome 3"/>
</dbReference>
<dbReference type="InterPro" id="IPR027417">
    <property type="entry name" value="P-loop_NTPase"/>
</dbReference>
<feature type="repeat" description="ANK" evidence="3">
    <location>
        <begin position="2147"/>
        <end position="2180"/>
    </location>
</feature>
<sequence length="2577" mass="294155">MKPNNANGEVPNVVDDEYEARGGQGSLIGFLYQLKVLMLFMIRGLRKDLKFRLATEMMAAGNFDDLVLEFKCDDDTNSKKAYRFLQAKHRQHDSPLTSALDLFRNDVFDLRKYFDSYRQIKRHPVFSQGDLKDFIIYTTVDLDAKKLESQGIKLIQDEPDDDFLDFKNPNNGNRRYKFDSKGPSMIYEKLASEAYYLAQTLAAKVLNGEKLTVDNEILKKYRHILTKEVINVEKKKFSDAFIKGEPLSDGAKNFREKFFRQYLQQTEHPENDVNQEEIWNDIKEKSLKFSDSFVSDCVLENLKKLPAEFQKLLDSADDNKLVIIETSPEKVSGKDKGKAYAPNIVTNIDTLLRYVLIEETTDKIRFKSEFLNDMSDDELPGDIPKLRTALRNKMGKKKFADLSKYHFEIGNLRKFHDSDVSVEEIRCFLEKLTVAVKQPDENELDEILKIELAQDCMLDVLCADSVTMSFQREMEKWFLYEKGSYKSGDDVREFLDKTVNEIITLKLSGLNSEYPEQLENYGMYFEEANKELVKYLNNLTKDTGKKNAACNLVATEGTLIAAIQVHREIKNSPEFHGEHKSVIIRLNELLLPSIRKHVIDVFRMKDRYHLLVVVSEGCNDQELRDLGILYKDLNEIMTDKGYEMKRLIFVTSTELRFENCYQIHCDLGFNDLTDESQRKLLNKQLVNLQDRKENMSFTKLLRIQQSENVDPNGFKNFRDAIDSTTLEKLIRGRNNIKIGSAPQGLGSIKNYFMNRTFHRRVIIKADVFESELTSEIYAVGHVDLNFSQNQRAHGKMRSSQRIHSLKQQRRFVELNSGEEETRFEELCNANPSQNVHWLMWGEGGLLWIRSNGSIDTLLKYRDLGRNFDCNYRCAVCKSAASNIIVDELNAQNVGPVIVSDVAGMGKTTILTHFTTKMEENNPKMWVIRINLNDYTEALAREKSECNVKAGDEESVTKFLVNDFLELKTEMERVILKYLIKVPGSVALLFDGFDEISPRYTETVIKMLKALKEYSGVKLVVTTRPQMPSALESTLQTFSYAMEPFSREDQIDFLVRYWRNVCNQVDETLQTLKTRAGIVLEEIGNAVSDRLNEFAGIALQTQLIGEIFAHENVNTVSVVNRDGFESDGRDCIKLADLYRMFFDRMFEIHCEEKLKVDPTILAVRGYAKKLRAEFLENHRRLAMYTFLQEKKSETWTLSAEEIVKVNKSIAEIRRGDERMGIVTSTINQRVRFIHRTFLEYFVASYLFHSLKKSDANESTERLKEFILIKILQKTECKVIRAFLNDLLSEPPVNSIFDAPISTEEWEVYVSSRYYGPISKIAAREGNYEIMEFVFSWLAKNSSDPQKFINAKFTFFDLTLINQVIKNMPLHRCQSTLAKAERAALTWLLEHKADVNVTDSAGNTSMHLAVMRGNLMVLKLLADQGGADMTARNDKGETLQHIAAKFQKLDMLKWLLEDQGCDVNVQDDSGMTLQHVAAGYYNLDVLNWLVRDQNCEVNVRDDSGIMWQRIFAEFKVSKMPKQVVDDRGRDVNVQDHSEMTLQHVAIGYDDLDELNWLVKDQNCEVNVRDDSGMTWQRTFAKFKVSKMPKQVVEDRGCDVNVRNDSGITLQHVAAACNNLDVLKWLVEDRGCDVNVRYDSGMTLQHVAAACNNLDMLKWLVEDRGCDVNVRNDSGITLQYLAAKRNNLDMLKWLVEDRGCDVNVRNDSGITLQHVAAAWNNLDMLKWLVEDRGCDVNVRNDSGITLQYLAAECNNLDMLKWLVEDRGCDVNVRNDSGMTLQYLAAKCNNLDMLKWLVEDRGCDVNVRNDSGITLQHVAAAWNNLDVLKWLVEDRGCDVNVRNDSGITLQYLATECNNLDMLKWLVEDRGCDVNVRNDPGITLQHVAAARNNLDVLKWLVEDRGCDVNVRNDSGITLQYLAAECNNLDMLKWLVEDRGCDVNVRNDSGITLQHVAAARNNLDVLKWLVEDRGCDVNVRDDSGMTLQHIAAKCNKLDVLKWLVEDRGCDVNVRNDSGITLQYLAAECNNLDMLKWLVEDRGCDVNVRNDSGITLQHVAAACNNLDVLKWLVEDRGCDVNVRDDSGMTLQHVAAECNNLDMLKWLVEDRGCDVNVRDDSGMTLQHVAAECNNLDMLKWLVEDRGCDVNVRNDSGITLQHVAAARNNLDVLKWLVEDRGCDVNVRNDSGITLQYLAAECNNLDMLKWLVEDRGCDVNVRNDSGITLQHVAAARNNLDVLKWLVEDRGCDVNVRDDSGMTLQHVAAGCNNLDMLKWLVEDRGCDVNVRSNMGSTLQHIAAKCNKLDVLKWLVEDRGCDVNVRNESGITLQYLAAECNNLDMLKWLVEDRGCDVNVRNDSGITLQHVAAACNNLDVLKWLVEDRGCDVNVWSNMGSTLQHIAAECNKLDVLKWLVEDRGCDVNVRDNSGMTLQHIAGEYNNLDMLKWLVEDRGCDVNVRDDSGMTLQHVAAGCNNLDMLKWLVEDRGCDVNVRDDSGMTLQHVAAECNNLDMLKWLVEDRGCDVNVRDNLGMTLQHIAAECGSSDVLKWLVEDRCCDVNVRDDSGMTLQHVAALYNYLDILASTRI</sequence>
<feature type="repeat" description="ANK" evidence="3">
    <location>
        <begin position="1433"/>
        <end position="1466"/>
    </location>
</feature>
<evidence type="ECO:0000256" key="3">
    <source>
        <dbReference type="PROSITE-ProRule" id="PRU00023"/>
    </source>
</evidence>
<gene>
    <name evidence="6" type="primary">LOC124293658</name>
</gene>
<dbReference type="Pfam" id="PF13637">
    <property type="entry name" value="Ank_4"/>
    <property type="match status" value="1"/>
</dbReference>
<feature type="repeat" description="ANK" evidence="3">
    <location>
        <begin position="2215"/>
        <end position="2248"/>
    </location>
</feature>
<feature type="repeat" description="ANK" evidence="3">
    <location>
        <begin position="1399"/>
        <end position="1423"/>
    </location>
</feature>
<organism evidence="5 6">
    <name type="scientific">Neodiprion lecontei</name>
    <name type="common">Redheaded pine sawfly</name>
    <dbReference type="NCBI Taxonomy" id="441921"/>
    <lineage>
        <taxon>Eukaryota</taxon>
        <taxon>Metazoa</taxon>
        <taxon>Ecdysozoa</taxon>
        <taxon>Arthropoda</taxon>
        <taxon>Hexapoda</taxon>
        <taxon>Insecta</taxon>
        <taxon>Pterygota</taxon>
        <taxon>Neoptera</taxon>
        <taxon>Endopterygota</taxon>
        <taxon>Hymenoptera</taxon>
        <taxon>Tenthredinoidea</taxon>
        <taxon>Diprionidae</taxon>
        <taxon>Diprioninae</taxon>
        <taxon>Neodiprion</taxon>
    </lineage>
</organism>
<dbReference type="Gene3D" id="1.25.40.20">
    <property type="entry name" value="Ankyrin repeat-containing domain"/>
    <property type="match status" value="8"/>
</dbReference>
<accession>A0ABM3FTR1</accession>
<dbReference type="PANTHER" id="PTHR24141:SF1">
    <property type="entry name" value="2-5A-DEPENDENT RIBONUCLEASE"/>
    <property type="match status" value="1"/>
</dbReference>
<dbReference type="PROSITE" id="PS50297">
    <property type="entry name" value="ANK_REP_REGION"/>
    <property type="match status" value="1"/>
</dbReference>
<protein>
    <submittedName>
        <fullName evidence="6">Uncharacterized protein LOC124293658 isoform X2</fullName>
    </submittedName>
</protein>
<dbReference type="InterPro" id="IPR002110">
    <property type="entry name" value="Ankyrin_rpt"/>
</dbReference>
<dbReference type="Gene3D" id="3.40.50.300">
    <property type="entry name" value="P-loop containing nucleotide triphosphate hydrolases"/>
    <property type="match status" value="1"/>
</dbReference>
<dbReference type="SUPFAM" id="SSF52540">
    <property type="entry name" value="P-loop containing nucleoside triphosphate hydrolases"/>
    <property type="match status" value="1"/>
</dbReference>
<reference evidence="6" key="1">
    <citation type="submission" date="2025-08" db="UniProtKB">
        <authorList>
            <consortium name="RefSeq"/>
        </authorList>
    </citation>
    <scope>IDENTIFICATION</scope>
    <source>
        <tissue evidence="6">Thorax and Abdomen</tissue>
    </source>
</reference>
<dbReference type="InterPro" id="IPR036770">
    <property type="entry name" value="Ankyrin_rpt-contain_sf"/>
</dbReference>
<dbReference type="Pfam" id="PF00023">
    <property type="entry name" value="Ank"/>
    <property type="match status" value="4"/>
</dbReference>
<dbReference type="RefSeq" id="XP_046591413.1">
    <property type="nucleotide sequence ID" value="XM_046735457.1"/>
</dbReference>
<dbReference type="Pfam" id="PF12796">
    <property type="entry name" value="Ank_2"/>
    <property type="match status" value="8"/>
</dbReference>
<keyword evidence="5" id="KW-1185">Reference proteome</keyword>
<dbReference type="PROSITE" id="PS50088">
    <property type="entry name" value="ANK_REPEAT"/>
    <property type="match status" value="7"/>
</dbReference>
<dbReference type="Pfam" id="PF13606">
    <property type="entry name" value="Ank_3"/>
    <property type="match status" value="1"/>
</dbReference>
<feature type="repeat" description="ANK" evidence="3">
    <location>
        <begin position="2079"/>
        <end position="2112"/>
    </location>
</feature>
<dbReference type="Pfam" id="PF05729">
    <property type="entry name" value="NACHT"/>
    <property type="match status" value="1"/>
</dbReference>
<feature type="repeat" description="ANK" evidence="3">
    <location>
        <begin position="2487"/>
        <end position="2520"/>
    </location>
</feature>
<dbReference type="PROSITE" id="PS50837">
    <property type="entry name" value="NACHT"/>
    <property type="match status" value="1"/>
</dbReference>
<dbReference type="InterPro" id="IPR007111">
    <property type="entry name" value="NACHT_NTPase"/>
</dbReference>
<evidence type="ECO:0000256" key="1">
    <source>
        <dbReference type="ARBA" id="ARBA00022737"/>
    </source>
</evidence>